<keyword evidence="2" id="KW-0472">Membrane</keyword>
<feature type="signal peptide" evidence="3">
    <location>
        <begin position="1"/>
        <end position="21"/>
    </location>
</feature>
<evidence type="ECO:0000256" key="1">
    <source>
        <dbReference type="SAM" id="MobiDB-lite"/>
    </source>
</evidence>
<evidence type="ECO:0008006" key="6">
    <source>
        <dbReference type="Google" id="ProtNLM"/>
    </source>
</evidence>
<keyword evidence="2" id="KW-0812">Transmembrane</keyword>
<evidence type="ECO:0000256" key="3">
    <source>
        <dbReference type="SAM" id="SignalP"/>
    </source>
</evidence>
<feature type="region of interest" description="Disordered" evidence="1">
    <location>
        <begin position="344"/>
        <end position="381"/>
    </location>
</feature>
<feature type="transmembrane region" description="Helical" evidence="2">
    <location>
        <begin position="382"/>
        <end position="405"/>
    </location>
</feature>
<gene>
    <name evidence="4" type="ORF">DFQ27_005072</name>
</gene>
<accession>A0A9P6Q161</accession>
<sequence length="423" mass="45474">MHGQLYFTTLLFLAAMATTTAQQPTAPAPAAEVGYAKARGKFYVYGGRTGPAANAVTGQFFELDLTKPWKADAPAWSQLPAGPKKTRVFMAMSTDGKKLIVNAVDDCSATHYSGATKTWTVQEGSPWRCLSRMDPFLVTVEPTNTAIFVESDDTMGNTWYTDYQFPNDMSTGSWQIPPFGGMGGVDYLPSRGHYKAGWSKQLASIVVYGGLSIPSTASINQWVSLFDPKSKQWKTLKTTGANEKTSVDHCVAVTDGGKRLFSYGGRVAGTGPYRSTLYILDLTTGVWTEGANSGKPRGAAACVATNDHFIVWGGMDKDGNVADAGKPSAPVMIYQIAQDKWVTDFDKPSTPPSSDDGSGESSSDEEPDSPTSNKSSSSSSNVGGVVGGVFGALAVIGAALGFFWWRRKQQRKISSDKYWYGNY</sequence>
<dbReference type="Pfam" id="PF24681">
    <property type="entry name" value="Kelch_KLHDC2_KLHL20_DRC7"/>
    <property type="match status" value="1"/>
</dbReference>
<keyword evidence="2" id="KW-1133">Transmembrane helix</keyword>
<dbReference type="AlphaFoldDB" id="A0A9P6Q161"/>
<feature type="compositionally biased region" description="Low complexity" evidence="1">
    <location>
        <begin position="369"/>
        <end position="381"/>
    </location>
</feature>
<dbReference type="EMBL" id="JAAAJB010000358">
    <property type="protein sequence ID" value="KAG0257496.1"/>
    <property type="molecule type" value="Genomic_DNA"/>
</dbReference>
<protein>
    <recommendedName>
        <fullName evidence="6">Kelch repeat-containing protein</fullName>
    </recommendedName>
</protein>
<evidence type="ECO:0000256" key="2">
    <source>
        <dbReference type="SAM" id="Phobius"/>
    </source>
</evidence>
<keyword evidence="5" id="KW-1185">Reference proteome</keyword>
<feature type="compositionally biased region" description="Low complexity" evidence="1">
    <location>
        <begin position="352"/>
        <end position="361"/>
    </location>
</feature>
<dbReference type="Proteomes" id="UP000807716">
    <property type="component" value="Unassembled WGS sequence"/>
</dbReference>
<dbReference type="SUPFAM" id="SSF50965">
    <property type="entry name" value="Galactose oxidase, central domain"/>
    <property type="match status" value="1"/>
</dbReference>
<dbReference type="InterPro" id="IPR011043">
    <property type="entry name" value="Gal_Oxase/kelch_b-propeller"/>
</dbReference>
<dbReference type="GO" id="GO:2000762">
    <property type="term" value="P:regulation of phenylpropanoid metabolic process"/>
    <property type="evidence" value="ECO:0007669"/>
    <property type="project" value="InterPro"/>
</dbReference>
<dbReference type="InterPro" id="IPR015915">
    <property type="entry name" value="Kelch-typ_b-propeller"/>
</dbReference>
<organism evidence="4 5">
    <name type="scientific">Actinomortierella ambigua</name>
    <dbReference type="NCBI Taxonomy" id="1343610"/>
    <lineage>
        <taxon>Eukaryota</taxon>
        <taxon>Fungi</taxon>
        <taxon>Fungi incertae sedis</taxon>
        <taxon>Mucoromycota</taxon>
        <taxon>Mortierellomycotina</taxon>
        <taxon>Mortierellomycetes</taxon>
        <taxon>Mortierellales</taxon>
        <taxon>Mortierellaceae</taxon>
        <taxon>Actinomortierella</taxon>
    </lineage>
</organism>
<dbReference type="Gene3D" id="2.120.10.80">
    <property type="entry name" value="Kelch-type beta propeller"/>
    <property type="match status" value="2"/>
</dbReference>
<evidence type="ECO:0000313" key="5">
    <source>
        <dbReference type="Proteomes" id="UP000807716"/>
    </source>
</evidence>
<evidence type="ECO:0000313" key="4">
    <source>
        <dbReference type="EMBL" id="KAG0257496.1"/>
    </source>
</evidence>
<dbReference type="OrthoDB" id="10251809at2759"/>
<proteinExistence type="predicted"/>
<dbReference type="InterPro" id="IPR044595">
    <property type="entry name" value="KMD1-4"/>
</dbReference>
<dbReference type="PANTHER" id="PTHR46407:SF3">
    <property type="entry name" value="OS02G0208700 PROTEIN"/>
    <property type="match status" value="1"/>
</dbReference>
<name>A0A9P6Q161_9FUNG</name>
<feature type="chain" id="PRO_5040449573" description="Kelch repeat-containing protein" evidence="3">
    <location>
        <begin position="22"/>
        <end position="423"/>
    </location>
</feature>
<comment type="caution">
    <text evidence="4">The sequence shown here is derived from an EMBL/GenBank/DDBJ whole genome shotgun (WGS) entry which is preliminary data.</text>
</comment>
<keyword evidence="3" id="KW-0732">Signal</keyword>
<reference evidence="4" key="1">
    <citation type="journal article" date="2020" name="Fungal Divers.">
        <title>Resolving the Mortierellaceae phylogeny through synthesis of multi-gene phylogenetics and phylogenomics.</title>
        <authorList>
            <person name="Vandepol N."/>
            <person name="Liber J."/>
            <person name="Desiro A."/>
            <person name="Na H."/>
            <person name="Kennedy M."/>
            <person name="Barry K."/>
            <person name="Grigoriev I.V."/>
            <person name="Miller A.N."/>
            <person name="O'Donnell K."/>
            <person name="Stajich J.E."/>
            <person name="Bonito G."/>
        </authorList>
    </citation>
    <scope>NUCLEOTIDE SEQUENCE</scope>
    <source>
        <strain evidence="4">BC1065</strain>
    </source>
</reference>
<dbReference type="PANTHER" id="PTHR46407">
    <property type="entry name" value="OS02G0208700 PROTEIN"/>
    <property type="match status" value="1"/>
</dbReference>